<dbReference type="EMBL" id="JACIDX010000013">
    <property type="protein sequence ID" value="MBB3956448.1"/>
    <property type="molecule type" value="Genomic_DNA"/>
</dbReference>
<proteinExistence type="predicted"/>
<feature type="signal peptide" evidence="1">
    <location>
        <begin position="1"/>
        <end position="22"/>
    </location>
</feature>
<dbReference type="SUPFAM" id="SSF52317">
    <property type="entry name" value="Class I glutamine amidotransferase-like"/>
    <property type="match status" value="1"/>
</dbReference>
<keyword evidence="1" id="KW-0732">Signal</keyword>
<dbReference type="CDD" id="cd03145">
    <property type="entry name" value="GAT1_cyanophycinase"/>
    <property type="match status" value="1"/>
</dbReference>
<feature type="chain" id="PRO_5031562155" evidence="1">
    <location>
        <begin position="23"/>
        <end position="330"/>
    </location>
</feature>
<dbReference type="Gene3D" id="3.40.50.880">
    <property type="match status" value="1"/>
</dbReference>
<name>A0A7W6CH58_9SPHN</name>
<protein>
    <submittedName>
        <fullName evidence="2">Cyanophycinase</fullName>
    </submittedName>
</protein>
<comment type="caution">
    <text evidence="2">The sequence shown here is derived from an EMBL/GenBank/DDBJ whole genome shotgun (WGS) entry which is preliminary data.</text>
</comment>
<evidence type="ECO:0000313" key="3">
    <source>
        <dbReference type="Proteomes" id="UP000548867"/>
    </source>
</evidence>
<reference evidence="2 3" key="1">
    <citation type="submission" date="2020-08" db="EMBL/GenBank/DDBJ databases">
        <title>Genomic Encyclopedia of Type Strains, Phase IV (KMG-IV): sequencing the most valuable type-strain genomes for metagenomic binning, comparative biology and taxonomic classification.</title>
        <authorList>
            <person name="Goeker M."/>
        </authorList>
    </citation>
    <scope>NUCLEOTIDE SEQUENCE [LARGE SCALE GENOMIC DNA]</scope>
    <source>
        <strain evidence="2 3">DSM 27057</strain>
    </source>
</reference>
<gene>
    <name evidence="2" type="ORF">GGR38_003411</name>
</gene>
<dbReference type="RefSeq" id="WP_183627316.1">
    <property type="nucleotide sequence ID" value="NZ_JACIDX010000013.1"/>
</dbReference>
<keyword evidence="3" id="KW-1185">Reference proteome</keyword>
<dbReference type="PANTHER" id="PTHR36175">
    <property type="entry name" value="CYANOPHYCINASE"/>
    <property type="match status" value="1"/>
</dbReference>
<evidence type="ECO:0000256" key="1">
    <source>
        <dbReference type="SAM" id="SignalP"/>
    </source>
</evidence>
<dbReference type="InterPro" id="IPR029062">
    <property type="entry name" value="Class_I_gatase-like"/>
</dbReference>
<accession>A0A7W6CH58</accession>
<dbReference type="Proteomes" id="UP000548867">
    <property type="component" value="Unassembled WGS sequence"/>
</dbReference>
<sequence length="330" mass="35307">MKFAKACLIALGLLAAPLPAYAEDGYAHYMAGDRSLPTPGWRAPGLLLSGGGDWDVEAFRWFVARAGHGHIVVLRASQKGELGEAFMKEIGGVASVETFVFSQRKAAYDPRILAALERADGVFIAGGDQSRYVRFWQATPLSRLIDRLARDRPIGGTSAGLAIMGWWGYGAFGDDGITSPEALDNPMGPGVTVVNRFLHLPRMRRIFTDSHFMIRARMGRLIAFLANVRARGAKDVVGLGMDERASLVVDGAGHARLMAPAGTYGWLVQPAGRAQRAVLGEKLDYAGVKITGIGAESRFDLNTLQVSYPAFSGVAQVRGGVLTGVPAPLP</sequence>
<organism evidence="2 3">
    <name type="scientific">Novosphingobium sediminicola</name>
    <dbReference type="NCBI Taxonomy" id="563162"/>
    <lineage>
        <taxon>Bacteria</taxon>
        <taxon>Pseudomonadati</taxon>
        <taxon>Pseudomonadota</taxon>
        <taxon>Alphaproteobacteria</taxon>
        <taxon>Sphingomonadales</taxon>
        <taxon>Sphingomonadaceae</taxon>
        <taxon>Novosphingobium</taxon>
    </lineage>
</organism>
<dbReference type="AlphaFoldDB" id="A0A7W6CH58"/>
<evidence type="ECO:0000313" key="2">
    <source>
        <dbReference type="EMBL" id="MBB3956448.1"/>
    </source>
</evidence>
<dbReference type="PANTHER" id="PTHR36175:SF1">
    <property type="entry name" value="CYANOPHYCINASE"/>
    <property type="match status" value="1"/>
</dbReference>